<reference evidence="1" key="1">
    <citation type="submission" date="2019-08" db="EMBL/GenBank/DDBJ databases">
        <title>The genome of the North American firefly Photinus pyralis.</title>
        <authorList>
            <consortium name="Photinus pyralis genome working group"/>
            <person name="Fallon T.R."/>
            <person name="Sander Lower S.E."/>
            <person name="Weng J.-K."/>
        </authorList>
    </citation>
    <scope>NUCLEOTIDE SEQUENCE</scope>
    <source>
        <strain evidence="1">TRF0915ILg1</strain>
        <tissue evidence="1">Whole body</tissue>
    </source>
</reference>
<proteinExistence type="predicted"/>
<sequence>AHSQVYKMMSNEYRIFPVFVSYNICAEYTRNSFGAKDLLSKIATNIKPCDLKK</sequence>
<feature type="non-terminal residue" evidence="1">
    <location>
        <position position="53"/>
    </location>
</feature>
<dbReference type="OrthoDB" id="8180029at2759"/>
<evidence type="ECO:0000313" key="2">
    <source>
        <dbReference type="Proteomes" id="UP000801492"/>
    </source>
</evidence>
<keyword evidence="2" id="KW-1185">Reference proteome</keyword>
<gene>
    <name evidence="1" type="ORF">ILUMI_14683</name>
</gene>
<feature type="non-terminal residue" evidence="1">
    <location>
        <position position="1"/>
    </location>
</feature>
<protein>
    <submittedName>
        <fullName evidence="1">Uncharacterized protein</fullName>
    </submittedName>
</protein>
<name>A0A8K0CY51_IGNLU</name>
<evidence type="ECO:0000313" key="1">
    <source>
        <dbReference type="EMBL" id="KAF2891490.1"/>
    </source>
</evidence>
<accession>A0A8K0CY51</accession>
<dbReference type="Proteomes" id="UP000801492">
    <property type="component" value="Unassembled WGS sequence"/>
</dbReference>
<organism evidence="1 2">
    <name type="scientific">Ignelater luminosus</name>
    <name type="common">Cucubano</name>
    <name type="synonym">Pyrophorus luminosus</name>
    <dbReference type="NCBI Taxonomy" id="2038154"/>
    <lineage>
        <taxon>Eukaryota</taxon>
        <taxon>Metazoa</taxon>
        <taxon>Ecdysozoa</taxon>
        <taxon>Arthropoda</taxon>
        <taxon>Hexapoda</taxon>
        <taxon>Insecta</taxon>
        <taxon>Pterygota</taxon>
        <taxon>Neoptera</taxon>
        <taxon>Endopterygota</taxon>
        <taxon>Coleoptera</taxon>
        <taxon>Polyphaga</taxon>
        <taxon>Elateriformia</taxon>
        <taxon>Elateroidea</taxon>
        <taxon>Elateridae</taxon>
        <taxon>Agrypninae</taxon>
        <taxon>Pyrophorini</taxon>
        <taxon>Ignelater</taxon>
    </lineage>
</organism>
<dbReference type="EMBL" id="VTPC01030602">
    <property type="protein sequence ID" value="KAF2891490.1"/>
    <property type="molecule type" value="Genomic_DNA"/>
</dbReference>
<dbReference type="AlphaFoldDB" id="A0A8K0CY51"/>
<comment type="caution">
    <text evidence="1">The sequence shown here is derived from an EMBL/GenBank/DDBJ whole genome shotgun (WGS) entry which is preliminary data.</text>
</comment>